<dbReference type="AlphaFoldDB" id="A0A0R1XJJ1"/>
<comment type="caution">
    <text evidence="3">The sequence shown here is derived from an EMBL/GenBank/DDBJ whole genome shotgun (WGS) entry which is preliminary data.</text>
</comment>
<reference evidence="3 4" key="1">
    <citation type="journal article" date="2015" name="Genome Announc.">
        <title>Expanding the biotechnology potential of lactobacilli through comparative genomics of 213 strains and associated genera.</title>
        <authorList>
            <person name="Sun Z."/>
            <person name="Harris H.M."/>
            <person name="McCann A."/>
            <person name="Guo C."/>
            <person name="Argimon S."/>
            <person name="Zhang W."/>
            <person name="Yang X."/>
            <person name="Jeffery I.B."/>
            <person name="Cooney J.C."/>
            <person name="Kagawa T.F."/>
            <person name="Liu W."/>
            <person name="Song Y."/>
            <person name="Salvetti E."/>
            <person name="Wrobel A."/>
            <person name="Rasinkangas P."/>
            <person name="Parkhill J."/>
            <person name="Rea M.C."/>
            <person name="O'Sullivan O."/>
            <person name="Ritari J."/>
            <person name="Douillard F.P."/>
            <person name="Paul Ross R."/>
            <person name="Yang R."/>
            <person name="Briner A.E."/>
            <person name="Felis G.E."/>
            <person name="de Vos W.M."/>
            <person name="Barrangou R."/>
            <person name="Klaenhammer T.R."/>
            <person name="Caufield P.W."/>
            <person name="Cui Y."/>
            <person name="Zhang H."/>
            <person name="O'Toole P.W."/>
        </authorList>
    </citation>
    <scope>NUCLEOTIDE SEQUENCE [LARGE SCALE GENOMIC DNA]</scope>
    <source>
        <strain evidence="3 4">DSM 16991</strain>
    </source>
</reference>
<dbReference type="InterPro" id="IPR036634">
    <property type="entry name" value="PRD_sf"/>
</dbReference>
<dbReference type="Proteomes" id="UP000050949">
    <property type="component" value="Unassembled WGS sequence"/>
</dbReference>
<dbReference type="PROSITE" id="PS51372">
    <property type="entry name" value="PRD_2"/>
    <property type="match status" value="2"/>
</dbReference>
<dbReference type="PANTHER" id="PTHR30185:SF15">
    <property type="entry name" value="CRYPTIC BETA-GLUCOSIDE BGL OPERON ANTITERMINATOR"/>
    <property type="match status" value="1"/>
</dbReference>
<feature type="domain" description="PRD" evidence="2">
    <location>
        <begin position="64"/>
        <end position="169"/>
    </location>
</feature>
<dbReference type="GO" id="GO:0003723">
    <property type="term" value="F:RNA binding"/>
    <property type="evidence" value="ECO:0007669"/>
    <property type="project" value="InterPro"/>
</dbReference>
<evidence type="ECO:0000259" key="2">
    <source>
        <dbReference type="PROSITE" id="PS51372"/>
    </source>
</evidence>
<keyword evidence="1" id="KW-0677">Repeat</keyword>
<dbReference type="RefSeq" id="WP_027829353.1">
    <property type="nucleotide sequence ID" value="NZ_AUEH01000054.1"/>
</dbReference>
<accession>A0A0R1XJJ1</accession>
<dbReference type="InterPro" id="IPR036650">
    <property type="entry name" value="CAT_RNA-bd_dom_sf"/>
</dbReference>
<dbReference type="OrthoDB" id="9813552at2"/>
<evidence type="ECO:0000313" key="4">
    <source>
        <dbReference type="Proteomes" id="UP000050949"/>
    </source>
</evidence>
<dbReference type="InterPro" id="IPR011608">
    <property type="entry name" value="PRD"/>
</dbReference>
<dbReference type="InterPro" id="IPR050661">
    <property type="entry name" value="BglG_antiterminators"/>
</dbReference>
<dbReference type="SMART" id="SM01061">
    <property type="entry name" value="CAT_RBD"/>
    <property type="match status" value="1"/>
</dbReference>
<dbReference type="Gene3D" id="2.30.24.10">
    <property type="entry name" value="CAT RNA-binding domain"/>
    <property type="match status" value="1"/>
</dbReference>
<dbReference type="eggNOG" id="COG3711">
    <property type="taxonomic scope" value="Bacteria"/>
</dbReference>
<dbReference type="Pfam" id="PF03123">
    <property type="entry name" value="CAT_RBD"/>
    <property type="match status" value="1"/>
</dbReference>
<proteinExistence type="predicted"/>
<dbReference type="PATRIC" id="fig|1122147.4.peg.1815"/>
<dbReference type="Gene3D" id="1.10.1790.10">
    <property type="entry name" value="PRD domain"/>
    <property type="match status" value="2"/>
</dbReference>
<name>A0A0R1XJJ1_9LACO</name>
<dbReference type="GO" id="GO:0006355">
    <property type="term" value="P:regulation of DNA-templated transcription"/>
    <property type="evidence" value="ECO:0007669"/>
    <property type="project" value="InterPro"/>
</dbReference>
<feature type="domain" description="PRD" evidence="2">
    <location>
        <begin position="170"/>
        <end position="283"/>
    </location>
</feature>
<evidence type="ECO:0000313" key="3">
    <source>
        <dbReference type="EMBL" id="KRM28596.1"/>
    </source>
</evidence>
<dbReference type="Pfam" id="PF00874">
    <property type="entry name" value="PRD"/>
    <property type="match status" value="2"/>
</dbReference>
<evidence type="ECO:0000256" key="1">
    <source>
        <dbReference type="ARBA" id="ARBA00022737"/>
    </source>
</evidence>
<sequence length="283" mass="32083">MEVEKVFNNNVILAKDQDQEVVLIGKGIGFGKKPGNPVTVNAQVDVYRPAAANWVKNFQEAVTAIPPEYFEVASQIIKTAAAQLQTTFNSYLLIALADHIQFAIYRHHHGMDIKNELLWEIKRIYPREYAVGEEALRLVNDQFDVTLLPDEAGFMAMKFVENSMQGSTDRTTREMTKLINGMLDVIQYQLKMTLDSDSLSFQRLLVHLRFFAQRTVMRLADPNASTEDDFLFDHLAQKYPTAFACAQKVVTFVTKSTGHPVAQGEQVYLTVHIQRLLAESQQP</sequence>
<dbReference type="SUPFAM" id="SSF50151">
    <property type="entry name" value="SacY-like RNA-binding domain"/>
    <property type="match status" value="1"/>
</dbReference>
<dbReference type="InterPro" id="IPR004341">
    <property type="entry name" value="CAT_RNA-bd_dom"/>
</dbReference>
<dbReference type="SUPFAM" id="SSF63520">
    <property type="entry name" value="PTS-regulatory domain, PRD"/>
    <property type="match status" value="2"/>
</dbReference>
<protein>
    <submittedName>
        <fullName evidence="3">Transcription antiterminator</fullName>
    </submittedName>
</protein>
<organism evidence="3 4">
    <name type="scientific">Schleiferilactobacillus harbinensis DSM 16991</name>
    <dbReference type="NCBI Taxonomy" id="1122147"/>
    <lineage>
        <taxon>Bacteria</taxon>
        <taxon>Bacillati</taxon>
        <taxon>Bacillota</taxon>
        <taxon>Bacilli</taxon>
        <taxon>Lactobacillales</taxon>
        <taxon>Lactobacillaceae</taxon>
        <taxon>Schleiferilactobacillus</taxon>
    </lineage>
</organism>
<gene>
    <name evidence="3" type="ORF">FC91_GL001756</name>
</gene>
<dbReference type="EMBL" id="AZFW01000031">
    <property type="protein sequence ID" value="KRM28596.1"/>
    <property type="molecule type" value="Genomic_DNA"/>
</dbReference>
<dbReference type="PANTHER" id="PTHR30185">
    <property type="entry name" value="CRYPTIC BETA-GLUCOSIDE BGL OPERON ANTITERMINATOR"/>
    <property type="match status" value="1"/>
</dbReference>